<dbReference type="AlphaFoldDB" id="A0A382KZF9"/>
<organism evidence="1">
    <name type="scientific">marine metagenome</name>
    <dbReference type="NCBI Taxonomy" id="408172"/>
    <lineage>
        <taxon>unclassified sequences</taxon>
        <taxon>metagenomes</taxon>
        <taxon>ecological metagenomes</taxon>
    </lineage>
</organism>
<gene>
    <name evidence="1" type="ORF">METZ01_LOCUS281799</name>
</gene>
<sequence length="23" mass="2361">SLLERMGVDADALGDSTGKLVNV</sequence>
<evidence type="ECO:0000313" key="1">
    <source>
        <dbReference type="EMBL" id="SVC28945.1"/>
    </source>
</evidence>
<accession>A0A382KZF9</accession>
<proteinExistence type="predicted"/>
<dbReference type="EMBL" id="UINC01083335">
    <property type="protein sequence ID" value="SVC28945.1"/>
    <property type="molecule type" value="Genomic_DNA"/>
</dbReference>
<reference evidence="1" key="1">
    <citation type="submission" date="2018-05" db="EMBL/GenBank/DDBJ databases">
        <authorList>
            <person name="Lanie J.A."/>
            <person name="Ng W.-L."/>
            <person name="Kazmierczak K.M."/>
            <person name="Andrzejewski T.M."/>
            <person name="Davidsen T.M."/>
            <person name="Wayne K.J."/>
            <person name="Tettelin H."/>
            <person name="Glass J.I."/>
            <person name="Rusch D."/>
            <person name="Podicherti R."/>
            <person name="Tsui H.-C.T."/>
            <person name="Winkler M.E."/>
        </authorList>
    </citation>
    <scope>NUCLEOTIDE SEQUENCE</scope>
</reference>
<feature type="non-terminal residue" evidence="1">
    <location>
        <position position="1"/>
    </location>
</feature>
<protein>
    <submittedName>
        <fullName evidence="1">Uncharacterized protein</fullName>
    </submittedName>
</protein>
<name>A0A382KZF9_9ZZZZ</name>